<protein>
    <submittedName>
        <fullName evidence="2">Uncharacterized protein</fullName>
    </submittedName>
</protein>
<feature type="region of interest" description="Disordered" evidence="1">
    <location>
        <begin position="177"/>
        <end position="200"/>
    </location>
</feature>
<dbReference type="EMBL" id="JH795858">
    <property type="protein sequence ID" value="EJU04393.1"/>
    <property type="molecule type" value="Genomic_DNA"/>
</dbReference>
<name>M5GFS8_DACPD</name>
<sequence length="335" mass="35985">MDPPHPHPQPRGSPTQSMRKLSLEIKPPLLAAALVASPIAESPEGMTARDLPGLGSPSESNTVLHAPTPAAAAAAVLNGERERTRTLSLYKSLPPLPAVDRSSTGAGAGAAVHTPDPLQALDFSPSPPRAPFMQPPRRSSYSGNANPSWGPNSPQQRGYAYPEHATSRRSLAVFATHSNTPPVVPDNASEKTRSATAKSPRAKFSFGAFLRRKSFARDLETEQVQVQKHKEHPEPEPEMVMADYSNLEPNGYPSFDPPRLPFTPAAAAAAGNYTSDMSRSQSSLSSHRPPSSIIGFGSGSINNRASVLSAKIPQLDDFVAYRYPSMEQPVELFRR</sequence>
<feature type="compositionally biased region" description="Pro residues" evidence="1">
    <location>
        <begin position="125"/>
        <end position="134"/>
    </location>
</feature>
<feature type="compositionally biased region" description="Polar residues" evidence="1">
    <location>
        <begin position="137"/>
        <end position="156"/>
    </location>
</feature>
<feature type="region of interest" description="Disordered" evidence="1">
    <location>
        <begin position="94"/>
        <end position="164"/>
    </location>
</feature>
<keyword evidence="3" id="KW-1185">Reference proteome</keyword>
<dbReference type="Proteomes" id="UP000030653">
    <property type="component" value="Unassembled WGS sequence"/>
</dbReference>
<feature type="region of interest" description="Disordered" evidence="1">
    <location>
        <begin position="1"/>
        <end position="22"/>
    </location>
</feature>
<dbReference type="HOGENOM" id="CLU_829049_0_0_1"/>
<reference evidence="2 3" key="1">
    <citation type="journal article" date="2012" name="Science">
        <title>The Paleozoic origin of enzymatic lignin decomposition reconstructed from 31 fungal genomes.</title>
        <authorList>
            <person name="Floudas D."/>
            <person name="Binder M."/>
            <person name="Riley R."/>
            <person name="Barry K."/>
            <person name="Blanchette R.A."/>
            <person name="Henrissat B."/>
            <person name="Martinez A.T."/>
            <person name="Otillar R."/>
            <person name="Spatafora J.W."/>
            <person name="Yadav J.S."/>
            <person name="Aerts A."/>
            <person name="Benoit I."/>
            <person name="Boyd A."/>
            <person name="Carlson A."/>
            <person name="Copeland A."/>
            <person name="Coutinho P.M."/>
            <person name="de Vries R.P."/>
            <person name="Ferreira P."/>
            <person name="Findley K."/>
            <person name="Foster B."/>
            <person name="Gaskell J."/>
            <person name="Glotzer D."/>
            <person name="Gorecki P."/>
            <person name="Heitman J."/>
            <person name="Hesse C."/>
            <person name="Hori C."/>
            <person name="Igarashi K."/>
            <person name="Jurgens J.A."/>
            <person name="Kallen N."/>
            <person name="Kersten P."/>
            <person name="Kohler A."/>
            <person name="Kuees U."/>
            <person name="Kumar T.K.A."/>
            <person name="Kuo A."/>
            <person name="LaButti K."/>
            <person name="Larrondo L.F."/>
            <person name="Lindquist E."/>
            <person name="Ling A."/>
            <person name="Lombard V."/>
            <person name="Lucas S."/>
            <person name="Lundell T."/>
            <person name="Martin R."/>
            <person name="McLaughlin D.J."/>
            <person name="Morgenstern I."/>
            <person name="Morin E."/>
            <person name="Murat C."/>
            <person name="Nagy L.G."/>
            <person name="Nolan M."/>
            <person name="Ohm R.A."/>
            <person name="Patyshakuliyeva A."/>
            <person name="Rokas A."/>
            <person name="Ruiz-Duenas F.J."/>
            <person name="Sabat G."/>
            <person name="Salamov A."/>
            <person name="Samejima M."/>
            <person name="Schmutz J."/>
            <person name="Slot J.C."/>
            <person name="St John F."/>
            <person name="Stenlid J."/>
            <person name="Sun H."/>
            <person name="Sun S."/>
            <person name="Syed K."/>
            <person name="Tsang A."/>
            <person name="Wiebenga A."/>
            <person name="Young D."/>
            <person name="Pisabarro A."/>
            <person name="Eastwood D.C."/>
            <person name="Martin F."/>
            <person name="Cullen D."/>
            <person name="Grigoriev I.V."/>
            <person name="Hibbett D.S."/>
        </authorList>
    </citation>
    <scope>NUCLEOTIDE SEQUENCE [LARGE SCALE GENOMIC DNA]</scope>
    <source>
        <strain evidence="2 3">DJM-731 SS1</strain>
    </source>
</reference>
<accession>M5GFS8</accession>
<proteinExistence type="predicted"/>
<evidence type="ECO:0000256" key="1">
    <source>
        <dbReference type="SAM" id="MobiDB-lite"/>
    </source>
</evidence>
<feature type="region of interest" description="Disordered" evidence="1">
    <location>
        <begin position="43"/>
        <end position="64"/>
    </location>
</feature>
<evidence type="ECO:0000313" key="3">
    <source>
        <dbReference type="Proteomes" id="UP000030653"/>
    </source>
</evidence>
<evidence type="ECO:0000313" key="2">
    <source>
        <dbReference type="EMBL" id="EJU04393.1"/>
    </source>
</evidence>
<organism evidence="2 3">
    <name type="scientific">Dacryopinax primogenitus (strain DJM 731)</name>
    <name type="common">Brown rot fungus</name>
    <dbReference type="NCBI Taxonomy" id="1858805"/>
    <lineage>
        <taxon>Eukaryota</taxon>
        <taxon>Fungi</taxon>
        <taxon>Dikarya</taxon>
        <taxon>Basidiomycota</taxon>
        <taxon>Agaricomycotina</taxon>
        <taxon>Dacrymycetes</taxon>
        <taxon>Dacrymycetales</taxon>
        <taxon>Dacrymycetaceae</taxon>
        <taxon>Dacryopinax</taxon>
    </lineage>
</organism>
<dbReference type="OrthoDB" id="28208at2759"/>
<gene>
    <name evidence="2" type="ORF">DACRYDRAFT_20939</name>
</gene>
<dbReference type="GeneID" id="63687215"/>
<dbReference type="STRING" id="1858805.M5GFS8"/>
<dbReference type="RefSeq" id="XP_040631287.1">
    <property type="nucleotide sequence ID" value="XM_040772153.1"/>
</dbReference>
<dbReference type="AlphaFoldDB" id="M5GFS8"/>
<feature type="compositionally biased region" description="Pro residues" evidence="1">
    <location>
        <begin position="1"/>
        <end position="11"/>
    </location>
</feature>